<sequence>MTEPQDDTVRSLIAQAREEILDEQTESSEKAAQEAAE</sequence>
<comment type="caution">
    <text evidence="2">The sequence shown here is derived from an EMBL/GenBank/DDBJ whole genome shotgun (WGS) entry which is preliminary data.</text>
</comment>
<evidence type="ECO:0000313" key="2">
    <source>
        <dbReference type="EMBL" id="NYD37966.1"/>
    </source>
</evidence>
<name>A0A7Y9DZ02_9PSEU</name>
<accession>A0A7Y9DZ02</accession>
<feature type="compositionally biased region" description="Basic and acidic residues" evidence="1">
    <location>
        <begin position="27"/>
        <end position="37"/>
    </location>
</feature>
<evidence type="ECO:0000256" key="1">
    <source>
        <dbReference type="SAM" id="MobiDB-lite"/>
    </source>
</evidence>
<organism evidence="2 3">
    <name type="scientific">Actinomycetospora corticicola</name>
    <dbReference type="NCBI Taxonomy" id="663602"/>
    <lineage>
        <taxon>Bacteria</taxon>
        <taxon>Bacillati</taxon>
        <taxon>Actinomycetota</taxon>
        <taxon>Actinomycetes</taxon>
        <taxon>Pseudonocardiales</taxon>
        <taxon>Pseudonocardiaceae</taxon>
        <taxon>Actinomycetospora</taxon>
    </lineage>
</organism>
<gene>
    <name evidence="2" type="ORF">BJ983_004068</name>
</gene>
<evidence type="ECO:0000313" key="3">
    <source>
        <dbReference type="Proteomes" id="UP000535890"/>
    </source>
</evidence>
<dbReference type="Proteomes" id="UP000535890">
    <property type="component" value="Unassembled WGS sequence"/>
</dbReference>
<dbReference type="AlphaFoldDB" id="A0A7Y9DZ02"/>
<reference evidence="2 3" key="1">
    <citation type="submission" date="2020-07" db="EMBL/GenBank/DDBJ databases">
        <title>Sequencing the genomes of 1000 actinobacteria strains.</title>
        <authorList>
            <person name="Klenk H.-P."/>
        </authorList>
    </citation>
    <scope>NUCLEOTIDE SEQUENCE [LARGE SCALE GENOMIC DNA]</scope>
    <source>
        <strain evidence="2 3">DSM 45772</strain>
    </source>
</reference>
<dbReference type="EMBL" id="JACCBN010000001">
    <property type="protein sequence ID" value="NYD37966.1"/>
    <property type="molecule type" value="Genomic_DNA"/>
</dbReference>
<protein>
    <submittedName>
        <fullName evidence="2">Uncharacterized protein</fullName>
    </submittedName>
</protein>
<feature type="region of interest" description="Disordered" evidence="1">
    <location>
        <begin position="18"/>
        <end position="37"/>
    </location>
</feature>
<keyword evidence="3" id="KW-1185">Reference proteome</keyword>
<proteinExistence type="predicted"/>